<accession>A0A0P1A9M1</accession>
<dbReference type="AlphaFoldDB" id="A0A0P1A9M1"/>
<protein>
    <recommendedName>
        <fullName evidence="4">RxLR-like protein</fullName>
    </recommendedName>
</protein>
<keyword evidence="3" id="KW-1185">Reference proteome</keyword>
<evidence type="ECO:0000313" key="2">
    <source>
        <dbReference type="EMBL" id="CEG36970.1"/>
    </source>
</evidence>
<dbReference type="EMBL" id="CCYD01000252">
    <property type="protein sequence ID" value="CEG36970.1"/>
    <property type="molecule type" value="Genomic_DNA"/>
</dbReference>
<organism evidence="2 3">
    <name type="scientific">Plasmopara halstedii</name>
    <name type="common">Downy mildew of sunflower</name>
    <dbReference type="NCBI Taxonomy" id="4781"/>
    <lineage>
        <taxon>Eukaryota</taxon>
        <taxon>Sar</taxon>
        <taxon>Stramenopiles</taxon>
        <taxon>Oomycota</taxon>
        <taxon>Peronosporomycetes</taxon>
        <taxon>Peronosporales</taxon>
        <taxon>Peronosporaceae</taxon>
        <taxon>Plasmopara</taxon>
    </lineage>
</organism>
<dbReference type="RefSeq" id="XP_024573339.1">
    <property type="nucleotide sequence ID" value="XM_024722242.2"/>
</dbReference>
<proteinExistence type="predicted"/>
<feature type="signal peptide" evidence="1">
    <location>
        <begin position="1"/>
        <end position="29"/>
    </location>
</feature>
<evidence type="ECO:0000313" key="3">
    <source>
        <dbReference type="Proteomes" id="UP000054928"/>
    </source>
</evidence>
<sequence length="67" mass="7271">MLVSKSMIGKLSLLVLNLLNLFQVHHLESFVEATVALSSVNHGYIQRDSMSTSCRYNKASNCSVGAG</sequence>
<reference evidence="3" key="1">
    <citation type="submission" date="2014-09" db="EMBL/GenBank/DDBJ databases">
        <authorList>
            <person name="Sharma Rahul"/>
            <person name="Thines Marco"/>
        </authorList>
    </citation>
    <scope>NUCLEOTIDE SEQUENCE [LARGE SCALE GENOMIC DNA]</scope>
</reference>
<keyword evidence="1" id="KW-0732">Signal</keyword>
<dbReference type="GeneID" id="36410032"/>
<evidence type="ECO:0008006" key="4">
    <source>
        <dbReference type="Google" id="ProtNLM"/>
    </source>
</evidence>
<name>A0A0P1A9M1_PLAHL</name>
<evidence type="ECO:0000256" key="1">
    <source>
        <dbReference type="SAM" id="SignalP"/>
    </source>
</evidence>
<feature type="chain" id="PRO_5006058481" description="RxLR-like protein" evidence="1">
    <location>
        <begin position="30"/>
        <end position="67"/>
    </location>
</feature>
<dbReference type="Proteomes" id="UP000054928">
    <property type="component" value="Unassembled WGS sequence"/>
</dbReference>